<evidence type="ECO:0000256" key="3">
    <source>
        <dbReference type="ARBA" id="ARBA00023125"/>
    </source>
</evidence>
<proteinExistence type="inferred from homology"/>
<keyword evidence="3" id="KW-0238">DNA-binding</keyword>
<dbReference type="AlphaFoldDB" id="A0A3L7A1W0"/>
<dbReference type="InterPro" id="IPR036390">
    <property type="entry name" value="WH_DNA-bd_sf"/>
</dbReference>
<comment type="caution">
    <text evidence="6">The sequence shown here is derived from an EMBL/GenBank/DDBJ whole genome shotgun (WGS) entry which is preliminary data.</text>
</comment>
<dbReference type="RefSeq" id="WP_121624989.1">
    <property type="nucleotide sequence ID" value="NZ_JACIIW010000007.1"/>
</dbReference>
<keyword evidence="2" id="KW-0805">Transcription regulation</keyword>
<dbReference type="InterPro" id="IPR036388">
    <property type="entry name" value="WH-like_DNA-bd_sf"/>
</dbReference>
<dbReference type="Proteomes" id="UP000269692">
    <property type="component" value="Unassembled WGS sequence"/>
</dbReference>
<dbReference type="Gene3D" id="1.10.10.10">
    <property type="entry name" value="Winged helix-like DNA-binding domain superfamily/Winged helix DNA-binding domain"/>
    <property type="match status" value="1"/>
</dbReference>
<dbReference type="OrthoDB" id="9789529at2"/>
<comment type="similarity">
    <text evidence="1">Belongs to the LysR transcriptional regulatory family.</text>
</comment>
<evidence type="ECO:0000256" key="1">
    <source>
        <dbReference type="ARBA" id="ARBA00009437"/>
    </source>
</evidence>
<dbReference type="PROSITE" id="PS50931">
    <property type="entry name" value="HTH_LYSR"/>
    <property type="match status" value="1"/>
</dbReference>
<dbReference type="InterPro" id="IPR050176">
    <property type="entry name" value="LTTR"/>
</dbReference>
<feature type="domain" description="HTH lysR-type" evidence="5">
    <location>
        <begin position="2"/>
        <end position="59"/>
    </location>
</feature>
<dbReference type="InterPro" id="IPR000847">
    <property type="entry name" value="LysR_HTH_N"/>
</dbReference>
<name>A0A3L7A1W0_9HYPH</name>
<dbReference type="Pfam" id="PF03466">
    <property type="entry name" value="LysR_substrate"/>
    <property type="match status" value="1"/>
</dbReference>
<dbReference type="GO" id="GO:0003677">
    <property type="term" value="F:DNA binding"/>
    <property type="evidence" value="ECO:0007669"/>
    <property type="project" value="UniProtKB-KW"/>
</dbReference>
<evidence type="ECO:0000256" key="4">
    <source>
        <dbReference type="ARBA" id="ARBA00023163"/>
    </source>
</evidence>
<accession>A0A3L7A1W0</accession>
<dbReference type="Gene3D" id="3.40.190.10">
    <property type="entry name" value="Periplasmic binding protein-like II"/>
    <property type="match status" value="2"/>
</dbReference>
<sequence>MLDPDLLKAFVSVVEAGGFTRAGERVHRTQSTVSQQIRRLEEQLGRHLLLRDGRGVSLTPEGEVLLGYARRILALHAEAEAALTGPAPAPALRLGIPDDIPVAALTEVVSAFAAARPQVRLAVQCGLSTDLLAALARGELDIALAKREPGAGPAHRAWAERLAWVAGAGRLPPDGVVPLVAFRQGCLYRGRAVHALERAGRPWRIAYESSDLLGIQAALKGGLGVAVLSRRAITADHRVLTAGEGWPDIAPTELALCARDDLGAAGRDLVDLLAAFCDAEEARPLAA</sequence>
<evidence type="ECO:0000313" key="7">
    <source>
        <dbReference type="Proteomes" id="UP000269692"/>
    </source>
</evidence>
<gene>
    <name evidence="6" type="ORF">D9R14_19315</name>
</gene>
<dbReference type="InterPro" id="IPR005119">
    <property type="entry name" value="LysR_subst-bd"/>
</dbReference>
<dbReference type="EMBL" id="RCTF01000020">
    <property type="protein sequence ID" value="RLP74209.1"/>
    <property type="molecule type" value="Genomic_DNA"/>
</dbReference>
<dbReference type="FunFam" id="1.10.10.10:FF:000001">
    <property type="entry name" value="LysR family transcriptional regulator"/>
    <property type="match status" value="1"/>
</dbReference>
<dbReference type="SUPFAM" id="SSF53850">
    <property type="entry name" value="Periplasmic binding protein-like II"/>
    <property type="match status" value="1"/>
</dbReference>
<dbReference type="Pfam" id="PF00126">
    <property type="entry name" value="HTH_1"/>
    <property type="match status" value="1"/>
</dbReference>
<protein>
    <submittedName>
        <fullName evidence="6">LysR family transcriptional regulator</fullName>
    </submittedName>
</protein>
<evidence type="ECO:0000259" key="5">
    <source>
        <dbReference type="PROSITE" id="PS50931"/>
    </source>
</evidence>
<dbReference type="GO" id="GO:0003700">
    <property type="term" value="F:DNA-binding transcription factor activity"/>
    <property type="evidence" value="ECO:0007669"/>
    <property type="project" value="InterPro"/>
</dbReference>
<reference evidence="6 7" key="1">
    <citation type="submission" date="2018-10" db="EMBL/GenBank/DDBJ databases">
        <title>Xanthobacter tagetidis genome sequencing and assembly.</title>
        <authorList>
            <person name="Maclea K.S."/>
            <person name="Goen A.E."/>
            <person name="Fatima S.A."/>
        </authorList>
    </citation>
    <scope>NUCLEOTIDE SEQUENCE [LARGE SCALE GENOMIC DNA]</scope>
    <source>
        <strain evidence="6 7">ATCC 700314</strain>
    </source>
</reference>
<dbReference type="SUPFAM" id="SSF46785">
    <property type="entry name" value="Winged helix' DNA-binding domain"/>
    <property type="match status" value="1"/>
</dbReference>
<dbReference type="PANTHER" id="PTHR30579:SF7">
    <property type="entry name" value="HTH-TYPE TRANSCRIPTIONAL REGULATOR LRHA-RELATED"/>
    <property type="match status" value="1"/>
</dbReference>
<keyword evidence="4" id="KW-0804">Transcription</keyword>
<evidence type="ECO:0000313" key="6">
    <source>
        <dbReference type="EMBL" id="RLP74209.1"/>
    </source>
</evidence>
<dbReference type="PRINTS" id="PR00039">
    <property type="entry name" value="HTHLYSR"/>
</dbReference>
<dbReference type="PANTHER" id="PTHR30579">
    <property type="entry name" value="TRANSCRIPTIONAL REGULATOR"/>
    <property type="match status" value="1"/>
</dbReference>
<evidence type="ECO:0000256" key="2">
    <source>
        <dbReference type="ARBA" id="ARBA00023015"/>
    </source>
</evidence>
<organism evidence="6 7">
    <name type="scientific">Xanthobacter tagetidis</name>
    <dbReference type="NCBI Taxonomy" id="60216"/>
    <lineage>
        <taxon>Bacteria</taxon>
        <taxon>Pseudomonadati</taxon>
        <taxon>Pseudomonadota</taxon>
        <taxon>Alphaproteobacteria</taxon>
        <taxon>Hyphomicrobiales</taxon>
        <taxon>Xanthobacteraceae</taxon>
        <taxon>Xanthobacter</taxon>
    </lineage>
</organism>
<keyword evidence="7" id="KW-1185">Reference proteome</keyword>